<keyword evidence="1" id="KW-1133">Transmembrane helix</keyword>
<reference evidence="2" key="2">
    <citation type="submission" date="2025-08" db="UniProtKB">
        <authorList>
            <consortium name="Ensembl"/>
        </authorList>
    </citation>
    <scope>IDENTIFICATION</scope>
</reference>
<dbReference type="GeneTree" id="ENSGT01150000286943"/>
<protein>
    <submittedName>
        <fullName evidence="2">Uncharacterized protein</fullName>
    </submittedName>
</protein>
<keyword evidence="1" id="KW-0812">Transmembrane</keyword>
<name>A0A8I3W3V2_CALJA</name>
<organism evidence="2 3">
    <name type="scientific">Callithrix jacchus</name>
    <name type="common">White-tufted-ear marmoset</name>
    <name type="synonym">Simia Jacchus</name>
    <dbReference type="NCBI Taxonomy" id="9483"/>
    <lineage>
        <taxon>Eukaryota</taxon>
        <taxon>Metazoa</taxon>
        <taxon>Chordata</taxon>
        <taxon>Craniata</taxon>
        <taxon>Vertebrata</taxon>
        <taxon>Euteleostomi</taxon>
        <taxon>Mammalia</taxon>
        <taxon>Eutheria</taxon>
        <taxon>Euarchontoglires</taxon>
        <taxon>Primates</taxon>
        <taxon>Haplorrhini</taxon>
        <taxon>Platyrrhini</taxon>
        <taxon>Cebidae</taxon>
        <taxon>Callitrichinae</taxon>
        <taxon>Callithrix</taxon>
        <taxon>Callithrix</taxon>
    </lineage>
</organism>
<keyword evidence="3" id="KW-1185">Reference proteome</keyword>
<feature type="transmembrane region" description="Helical" evidence="1">
    <location>
        <begin position="16"/>
        <end position="39"/>
    </location>
</feature>
<dbReference type="PANTHER" id="PTHR12138">
    <property type="entry name" value="PRIMATE-EXPANDED PROTEIN FAMILY"/>
    <property type="match status" value="1"/>
</dbReference>
<evidence type="ECO:0000313" key="2">
    <source>
        <dbReference type="Ensembl" id="ENSCJAP00000080969.1"/>
    </source>
</evidence>
<evidence type="ECO:0000313" key="3">
    <source>
        <dbReference type="Proteomes" id="UP000008225"/>
    </source>
</evidence>
<accession>A0A8I3W3V2</accession>
<dbReference type="Ensembl" id="ENSCJAT00000120547.1">
    <property type="protein sequence ID" value="ENSCJAP00000080969.1"/>
    <property type="gene ID" value="ENSCJAG00000083978.1"/>
</dbReference>
<keyword evidence="1" id="KW-0472">Membrane</keyword>
<proteinExistence type="predicted"/>
<evidence type="ECO:0000256" key="1">
    <source>
        <dbReference type="SAM" id="Phobius"/>
    </source>
</evidence>
<dbReference type="AlphaFoldDB" id="A0A8I3W3V2"/>
<dbReference type="PANTHER" id="PTHR12138:SF161">
    <property type="entry name" value="SECRETED PROTEIN"/>
    <property type="match status" value="1"/>
</dbReference>
<dbReference type="Proteomes" id="UP000008225">
    <property type="component" value="Chromosome 1"/>
</dbReference>
<reference evidence="2 3" key="1">
    <citation type="submission" date="2009-03" db="EMBL/GenBank/DDBJ databases">
        <authorList>
            <person name="Warren W."/>
            <person name="Ye L."/>
            <person name="Minx P."/>
            <person name="Worley K."/>
            <person name="Gibbs R."/>
            <person name="Wilson R.K."/>
        </authorList>
    </citation>
    <scope>NUCLEOTIDE SEQUENCE [LARGE SCALE GENOMIC DNA]</scope>
</reference>
<dbReference type="PRINTS" id="PR02045">
    <property type="entry name" value="F138DOMAIN"/>
</dbReference>
<reference evidence="2" key="3">
    <citation type="submission" date="2025-09" db="UniProtKB">
        <authorList>
            <consortium name="Ensembl"/>
        </authorList>
    </citation>
    <scope>IDENTIFICATION</scope>
</reference>
<sequence length="145" mass="16390">MPYYANFLIYGVPMSVYVHMVCVLFLILKIKAILMYFYFCFHIFRHSFPLSLKLECSAMILVHYNLRLLGSSNSALASKVSGTTGTCHHTQLIFIFLVEIGFHHVGQVGLKLLISYDPPTSASQSAGIPGKKEKIWVNPIDVRTY</sequence>